<feature type="DNA-binding region" description="OmpR/PhoB-type" evidence="7">
    <location>
        <begin position="134"/>
        <end position="228"/>
    </location>
</feature>
<keyword evidence="1 6" id="KW-0597">Phosphoprotein</keyword>
<evidence type="ECO:0000256" key="1">
    <source>
        <dbReference type="ARBA" id="ARBA00022553"/>
    </source>
</evidence>
<keyword evidence="4 7" id="KW-0238">DNA-binding</keyword>
<dbReference type="GO" id="GO:0000976">
    <property type="term" value="F:transcription cis-regulatory region binding"/>
    <property type="evidence" value="ECO:0007669"/>
    <property type="project" value="TreeGrafter"/>
</dbReference>
<protein>
    <submittedName>
        <fullName evidence="10">Response regulator</fullName>
    </submittedName>
</protein>
<dbReference type="PROSITE" id="PS50110">
    <property type="entry name" value="RESPONSE_REGULATORY"/>
    <property type="match status" value="1"/>
</dbReference>
<dbReference type="PANTHER" id="PTHR48111">
    <property type="entry name" value="REGULATOR OF RPOS"/>
    <property type="match status" value="1"/>
</dbReference>
<keyword evidence="3" id="KW-0805">Transcription regulation</keyword>
<dbReference type="GO" id="GO:0005829">
    <property type="term" value="C:cytosol"/>
    <property type="evidence" value="ECO:0007669"/>
    <property type="project" value="TreeGrafter"/>
</dbReference>
<evidence type="ECO:0000313" key="10">
    <source>
        <dbReference type="EMBL" id="QSZ42710.1"/>
    </source>
</evidence>
<dbReference type="SMART" id="SM00862">
    <property type="entry name" value="Trans_reg_C"/>
    <property type="match status" value="1"/>
</dbReference>
<evidence type="ECO:0000256" key="3">
    <source>
        <dbReference type="ARBA" id="ARBA00023015"/>
    </source>
</evidence>
<dbReference type="GO" id="GO:0000156">
    <property type="term" value="F:phosphorelay response regulator activity"/>
    <property type="evidence" value="ECO:0007669"/>
    <property type="project" value="TreeGrafter"/>
</dbReference>
<dbReference type="SMART" id="SM00448">
    <property type="entry name" value="REC"/>
    <property type="match status" value="1"/>
</dbReference>
<organism evidence="10 11">
    <name type="scientific">Sulfurimonas aquatica</name>
    <dbReference type="NCBI Taxonomy" id="2672570"/>
    <lineage>
        <taxon>Bacteria</taxon>
        <taxon>Pseudomonadati</taxon>
        <taxon>Campylobacterota</taxon>
        <taxon>Epsilonproteobacteria</taxon>
        <taxon>Campylobacterales</taxon>
        <taxon>Sulfurimonadaceae</taxon>
        <taxon>Sulfurimonas</taxon>
    </lineage>
</organism>
<dbReference type="Gene3D" id="3.40.50.2300">
    <property type="match status" value="1"/>
</dbReference>
<dbReference type="CDD" id="cd17536">
    <property type="entry name" value="REC_YesN-like"/>
    <property type="match status" value="1"/>
</dbReference>
<keyword evidence="5" id="KW-0804">Transcription</keyword>
<dbReference type="CDD" id="cd00383">
    <property type="entry name" value="trans_reg_C"/>
    <property type="match status" value="1"/>
</dbReference>
<dbReference type="AlphaFoldDB" id="A0A975GDI2"/>
<dbReference type="Proteomes" id="UP000671852">
    <property type="component" value="Chromosome"/>
</dbReference>
<dbReference type="SUPFAM" id="SSF52172">
    <property type="entry name" value="CheY-like"/>
    <property type="match status" value="1"/>
</dbReference>
<keyword evidence="11" id="KW-1185">Reference proteome</keyword>
<name>A0A975GDI2_9BACT</name>
<dbReference type="KEGG" id="saqt:GJV85_11500"/>
<reference evidence="10" key="2">
    <citation type="submission" date="2021-04" db="EMBL/GenBank/DDBJ databases">
        <title>Isolation and characterization of a novel species of the genus Sulfurimonas.</title>
        <authorList>
            <person name="Fukui M."/>
        </authorList>
    </citation>
    <scope>NUCLEOTIDE SEQUENCE</scope>
    <source>
        <strain evidence="10">H1576</strain>
    </source>
</reference>
<dbReference type="InterPro" id="IPR016032">
    <property type="entry name" value="Sig_transdc_resp-reg_C-effctor"/>
</dbReference>
<dbReference type="InterPro" id="IPR001867">
    <property type="entry name" value="OmpR/PhoB-type_DNA-bd"/>
</dbReference>
<feature type="modified residue" description="4-aspartylphosphate" evidence="6">
    <location>
        <position position="58"/>
    </location>
</feature>
<dbReference type="InterPro" id="IPR039420">
    <property type="entry name" value="WalR-like"/>
</dbReference>
<accession>A0A975GDI2</accession>
<dbReference type="GO" id="GO:0032993">
    <property type="term" value="C:protein-DNA complex"/>
    <property type="evidence" value="ECO:0007669"/>
    <property type="project" value="TreeGrafter"/>
</dbReference>
<evidence type="ECO:0000259" key="8">
    <source>
        <dbReference type="PROSITE" id="PS50110"/>
    </source>
</evidence>
<dbReference type="PROSITE" id="PS51755">
    <property type="entry name" value="OMPR_PHOB"/>
    <property type="match status" value="1"/>
</dbReference>
<dbReference type="InterPro" id="IPR036388">
    <property type="entry name" value="WH-like_DNA-bd_sf"/>
</dbReference>
<evidence type="ECO:0000256" key="2">
    <source>
        <dbReference type="ARBA" id="ARBA00023012"/>
    </source>
</evidence>
<dbReference type="SUPFAM" id="SSF46894">
    <property type="entry name" value="C-terminal effector domain of the bipartite response regulators"/>
    <property type="match status" value="1"/>
</dbReference>
<dbReference type="InterPro" id="IPR001789">
    <property type="entry name" value="Sig_transdc_resp-reg_receiver"/>
</dbReference>
<evidence type="ECO:0000256" key="6">
    <source>
        <dbReference type="PROSITE-ProRule" id="PRU00169"/>
    </source>
</evidence>
<reference evidence="10" key="1">
    <citation type="submission" date="2019-11" db="EMBL/GenBank/DDBJ databases">
        <authorList>
            <person name="Kojima H."/>
        </authorList>
    </citation>
    <scope>NUCLEOTIDE SEQUENCE</scope>
    <source>
        <strain evidence="10">H1576</strain>
    </source>
</reference>
<keyword evidence="2" id="KW-0902">Two-component regulatory system</keyword>
<evidence type="ECO:0000256" key="5">
    <source>
        <dbReference type="ARBA" id="ARBA00023163"/>
    </source>
</evidence>
<dbReference type="InterPro" id="IPR011006">
    <property type="entry name" value="CheY-like_superfamily"/>
</dbReference>
<dbReference type="GO" id="GO:0006355">
    <property type="term" value="P:regulation of DNA-templated transcription"/>
    <property type="evidence" value="ECO:0007669"/>
    <property type="project" value="InterPro"/>
</dbReference>
<evidence type="ECO:0000313" key="11">
    <source>
        <dbReference type="Proteomes" id="UP000671852"/>
    </source>
</evidence>
<gene>
    <name evidence="10" type="ORF">GJV85_11500</name>
</gene>
<dbReference type="Gene3D" id="1.10.10.10">
    <property type="entry name" value="Winged helix-like DNA-binding domain superfamily/Winged helix DNA-binding domain"/>
    <property type="match status" value="1"/>
</dbReference>
<dbReference type="RefSeq" id="WP_207561521.1">
    <property type="nucleotide sequence ID" value="NZ_CP046072.1"/>
</dbReference>
<dbReference type="EMBL" id="CP046072">
    <property type="protein sequence ID" value="QSZ42710.1"/>
    <property type="molecule type" value="Genomic_DNA"/>
</dbReference>
<evidence type="ECO:0000259" key="9">
    <source>
        <dbReference type="PROSITE" id="PS51755"/>
    </source>
</evidence>
<sequence length="228" mass="26756">MNEKLTTYKLLFVEDEESTRKNYISYLKRYYRDVYEAEDGEGALKIYREKQPDIMIVDINLPKLNGLDLVKKIRESDQSTKIIMLTAYADVKYLLQAVELNLVKYLVKPVPREALKEALVLAENGIKEYSVVANKIFQLQEGFFWDYEKEELYENKMLVSLTKTETKVISLLASRVSQVFTYDNIVDYLWNDYSENKINSLKTLVKNLRRKLPDESIKNVFGVGYKIE</sequence>
<feature type="domain" description="OmpR/PhoB-type" evidence="9">
    <location>
        <begin position="134"/>
        <end position="228"/>
    </location>
</feature>
<evidence type="ECO:0000256" key="4">
    <source>
        <dbReference type="ARBA" id="ARBA00023125"/>
    </source>
</evidence>
<proteinExistence type="predicted"/>
<dbReference type="Pfam" id="PF00486">
    <property type="entry name" value="Trans_reg_C"/>
    <property type="match status" value="1"/>
</dbReference>
<dbReference type="PANTHER" id="PTHR48111:SF1">
    <property type="entry name" value="TWO-COMPONENT RESPONSE REGULATOR ORR33"/>
    <property type="match status" value="1"/>
</dbReference>
<evidence type="ECO:0000256" key="7">
    <source>
        <dbReference type="PROSITE-ProRule" id="PRU01091"/>
    </source>
</evidence>
<dbReference type="Pfam" id="PF00072">
    <property type="entry name" value="Response_reg"/>
    <property type="match status" value="1"/>
</dbReference>
<feature type="domain" description="Response regulatory" evidence="8">
    <location>
        <begin position="9"/>
        <end position="123"/>
    </location>
</feature>